<proteinExistence type="predicted"/>
<name>A0A2P2CFE8_9ZZZZ</name>
<reference evidence="2" key="1">
    <citation type="submission" date="2015-08" db="EMBL/GenBank/DDBJ databases">
        <authorList>
            <person name="Babu N.S."/>
            <person name="Beckwith C.J."/>
            <person name="Beseler K.G."/>
            <person name="Brison A."/>
            <person name="Carone J.V."/>
            <person name="Caskin T.P."/>
            <person name="Diamond M."/>
            <person name="Durham M.E."/>
            <person name="Foxe J.M."/>
            <person name="Go M."/>
            <person name="Henderson B.A."/>
            <person name="Jones I.B."/>
            <person name="McGettigan J.A."/>
            <person name="Micheletti S.J."/>
            <person name="Nasrallah M.E."/>
            <person name="Ortiz D."/>
            <person name="Piller C.R."/>
            <person name="Privatt S.R."/>
            <person name="Schneider S.L."/>
            <person name="Sharp S."/>
            <person name="Smith T.C."/>
            <person name="Stanton J.D."/>
            <person name="Ullery H.E."/>
            <person name="Wilson R.J."/>
            <person name="Serrano M.G."/>
            <person name="Buck G."/>
            <person name="Lee V."/>
            <person name="Wang Y."/>
            <person name="Carvalho R."/>
            <person name="Voegtly L."/>
            <person name="Shi R."/>
            <person name="Duckworth R."/>
            <person name="Johnson A."/>
            <person name="Loviza R."/>
            <person name="Walstead R."/>
            <person name="Shah Z."/>
            <person name="Kiflezghi M."/>
            <person name="Wade K."/>
            <person name="Ball S.L."/>
            <person name="Bradley K.W."/>
            <person name="Asai D.J."/>
            <person name="Bowman C.A."/>
            <person name="Russell D.A."/>
            <person name="Pope W.H."/>
            <person name="Jacobs-Sera D."/>
            <person name="Hendrix R.W."/>
            <person name="Hatfull G.F."/>
        </authorList>
    </citation>
    <scope>NUCLEOTIDE SEQUENCE</scope>
</reference>
<dbReference type="EMBL" id="CZKA01000078">
    <property type="protein sequence ID" value="CUR60637.1"/>
    <property type="molecule type" value="Genomic_DNA"/>
</dbReference>
<evidence type="ECO:0000256" key="1">
    <source>
        <dbReference type="SAM" id="MobiDB-lite"/>
    </source>
</evidence>
<feature type="region of interest" description="Disordered" evidence="1">
    <location>
        <begin position="44"/>
        <end position="76"/>
    </location>
</feature>
<dbReference type="AlphaFoldDB" id="A0A2P2CFE8"/>
<organism evidence="2">
    <name type="scientific">metagenome</name>
    <dbReference type="NCBI Taxonomy" id="256318"/>
    <lineage>
        <taxon>unclassified sequences</taxon>
        <taxon>metagenomes</taxon>
    </lineage>
</organism>
<gene>
    <name evidence="2" type="ORF">NOCA280062</name>
</gene>
<sequence>MPEPPDFNGPCGLGYAPMARERGGFVLAIGLWRSLVARVVRDDEAAGSNPVSPTDRHPGSFAGSGVSSFWSPAGRA</sequence>
<accession>A0A2P2CFE8</accession>
<protein>
    <submittedName>
        <fullName evidence="2">Uncharacterized protein</fullName>
    </submittedName>
</protein>
<evidence type="ECO:0000313" key="2">
    <source>
        <dbReference type="EMBL" id="CUR60637.1"/>
    </source>
</evidence>